<protein>
    <recommendedName>
        <fullName evidence="3">YD repeat-containing protein</fullName>
    </recommendedName>
</protein>
<reference evidence="2" key="1">
    <citation type="submission" date="2023-03" db="EMBL/GenBank/DDBJ databases">
        <title>Edaphobacter sp.</title>
        <authorList>
            <person name="Huber K.J."/>
            <person name="Papendorf J."/>
            <person name="Pilke C."/>
            <person name="Bunk B."/>
            <person name="Sproeer C."/>
            <person name="Pester M."/>
        </authorList>
    </citation>
    <scope>NUCLEOTIDE SEQUENCE</scope>
    <source>
        <strain evidence="2">DSM 110680</strain>
    </source>
</reference>
<dbReference type="Gene3D" id="2.180.10.10">
    <property type="entry name" value="RHS repeat-associated core"/>
    <property type="match status" value="2"/>
</dbReference>
<accession>A0AAU7DEP5</accession>
<evidence type="ECO:0000313" key="2">
    <source>
        <dbReference type="EMBL" id="XBH15810.1"/>
    </source>
</evidence>
<feature type="region of interest" description="Disordered" evidence="1">
    <location>
        <begin position="838"/>
        <end position="869"/>
    </location>
</feature>
<dbReference type="Pfam" id="PF05593">
    <property type="entry name" value="RHS_repeat"/>
    <property type="match status" value="2"/>
</dbReference>
<dbReference type="PANTHER" id="PTHR32305">
    <property type="match status" value="1"/>
</dbReference>
<proteinExistence type="predicted"/>
<sequence>MNEHFRQFISLHAPRTSTASNRVSHWLGWYPKNLPTAIGLIFFLSIAAGAAAQISSPPYADNILTPSSPIGTPPGAATDGDNQSVNLSNSALTVYVPLLSVPQRGGWSLPFALIHSSNGYYLQQNVSAVPLYQNQDGQQNSWTTSFTYNVRMIHPDSAFEINLPRLQASEEYAGSWNIMNGMTVTGLIERSCLTSFAFTDWEGSKHPFAITQSCNQPNLANPPFMPGTIADATDGSFYRIDLTNIADIRVISKGGTVYHFYSMYNPYPDGMNDSGGTNYENWYDQRMGLMKDTNGNSISVSPSGSGYVVTDTIGRTFTFSANSQNYTLSYTGQDGTAKSITEQWQVTDSTPITDMFPGLTCSYSPRSNGTGPNPPGTCSATPAPGETAYKATVTYPPADSNGDSRQLVYRLDKRERIVEVDYPSGGYTKYDYADFNVQAWSSTTITNYTFQSVEDKRECASSTGSCSTENITNYGCAVAVANGGAGQPYCSTMTVTDPMGNKSVHTFAQASPGQISPKETNVTISDASNNLLQSRQTTYTSPGTLPVNTDLYFPYIVTTTLSDGQPPVSNTVTYSYETYPIQITGGSLGGPFTTYIDNPTEVDQADFDGTIKRKTTEQWEPLNYFSGSSGHILDRPASKTVSDLVEALQNTTTFVYDNGNNTAGNLTQKSVTATNAPTAVTQYIVNGYGEVTQVTDPDLHVTHVYYADAWADSSCAIAPGSSAYPSSITNAAGETISYTYNTCLGTTASVSGPNSNQTTSYTYDALQRVVSVSFPIGGKKACYFDSIPNIVTTYTLQAVGSSLPSCTSPTVTPAGMITNSVALDGLGRKSQTQLLSDPSGAVLSDTTYDRNGNVQSVSNPYRSTGDQTYGTTGYEYDALNRKTLMTNPDSQTSEQWSYAGNVNTFTDENGSKWQRTVDAFGNLTAVLEPNGSSISPSMETDYTYDGLGNLWTVTQWGGARGSSGARNRSFTYSGISQLLTALNPETGKVCYGTMSGSTCSPGYDAAGNLMYRTDARGKQTSYSYDNVNRLLSKSYSDGTPTACYQYSSSLIPYSIGRLISEWTQTAVACSSSGSFLTKRSILAYDSMERILNEQQFTLANQSSGPQYTPAYTYDFAGNLLTSTNGITTTPVVGSITLSNSYDGAGRLSTLTSSWNDGSHPPSIFAAQALPSQALQCQQPVSSPYSPFGGLANAVLGNGIALSRTYNTRLRVTCEIDSANSIP</sequence>
<feature type="compositionally biased region" description="Polar residues" evidence="1">
    <location>
        <begin position="844"/>
        <end position="869"/>
    </location>
</feature>
<feature type="compositionally biased region" description="Polar residues" evidence="1">
    <location>
        <begin position="364"/>
        <end position="380"/>
    </location>
</feature>
<dbReference type="PANTHER" id="PTHR32305:SF15">
    <property type="entry name" value="PROTEIN RHSA-RELATED"/>
    <property type="match status" value="1"/>
</dbReference>
<dbReference type="InterPro" id="IPR006530">
    <property type="entry name" value="YD"/>
</dbReference>
<dbReference type="InterPro" id="IPR031325">
    <property type="entry name" value="RHS_repeat"/>
</dbReference>
<dbReference type="InterPro" id="IPR050708">
    <property type="entry name" value="T6SS_VgrG/RHS"/>
</dbReference>
<evidence type="ECO:0008006" key="3">
    <source>
        <dbReference type="Google" id="ProtNLM"/>
    </source>
</evidence>
<evidence type="ECO:0000256" key="1">
    <source>
        <dbReference type="SAM" id="MobiDB-lite"/>
    </source>
</evidence>
<dbReference type="NCBIfam" id="TIGR01643">
    <property type="entry name" value="YD_repeat_2x"/>
    <property type="match status" value="1"/>
</dbReference>
<gene>
    <name evidence="2" type="ORF">P8935_14660</name>
</gene>
<feature type="region of interest" description="Disordered" evidence="1">
    <location>
        <begin position="364"/>
        <end position="384"/>
    </location>
</feature>
<dbReference type="AlphaFoldDB" id="A0AAU7DEP5"/>
<name>A0AAU7DEP5_9BACT</name>
<organism evidence="2">
    <name type="scientific">Telmatobacter sp. DSM 110680</name>
    <dbReference type="NCBI Taxonomy" id="3036704"/>
    <lineage>
        <taxon>Bacteria</taxon>
        <taxon>Pseudomonadati</taxon>
        <taxon>Acidobacteriota</taxon>
        <taxon>Terriglobia</taxon>
        <taxon>Terriglobales</taxon>
        <taxon>Acidobacteriaceae</taxon>
        <taxon>Telmatobacter</taxon>
    </lineage>
</organism>
<dbReference type="RefSeq" id="WP_348261042.1">
    <property type="nucleotide sequence ID" value="NZ_CP121196.1"/>
</dbReference>
<dbReference type="EMBL" id="CP121196">
    <property type="protein sequence ID" value="XBH15810.1"/>
    <property type="molecule type" value="Genomic_DNA"/>
</dbReference>